<dbReference type="GO" id="GO:0042597">
    <property type="term" value="C:periplasmic space"/>
    <property type="evidence" value="ECO:0007669"/>
    <property type="project" value="UniProtKB-SubCell"/>
</dbReference>
<evidence type="ECO:0000256" key="2">
    <source>
        <dbReference type="ARBA" id="ARBA00010742"/>
    </source>
</evidence>
<comment type="caution">
    <text evidence="5">The sequence shown here is derived from an EMBL/GenBank/DDBJ whole genome shotgun (WGS) entry which is preliminary data.</text>
</comment>
<dbReference type="EMBL" id="BMKS01000002">
    <property type="protein sequence ID" value="GGG23557.1"/>
    <property type="molecule type" value="Genomic_DNA"/>
</dbReference>
<accession>A0A8J2Z9H4</accession>
<dbReference type="Gene3D" id="3.40.190.10">
    <property type="entry name" value="Periplasmic binding protein-like II"/>
    <property type="match status" value="2"/>
</dbReference>
<dbReference type="SUPFAM" id="SSF53850">
    <property type="entry name" value="Periplasmic binding protein-like II"/>
    <property type="match status" value="1"/>
</dbReference>
<protein>
    <recommendedName>
        <fullName evidence="4">SsuA/THI5-like domain-containing protein</fullName>
    </recommendedName>
</protein>
<dbReference type="Proteomes" id="UP000597507">
    <property type="component" value="Unassembled WGS sequence"/>
</dbReference>
<evidence type="ECO:0000313" key="6">
    <source>
        <dbReference type="Proteomes" id="UP000597507"/>
    </source>
</evidence>
<evidence type="ECO:0000313" key="5">
    <source>
        <dbReference type="EMBL" id="GGG23557.1"/>
    </source>
</evidence>
<dbReference type="AlphaFoldDB" id="A0A8J2Z9H4"/>
<keyword evidence="3" id="KW-0732">Signal</keyword>
<organism evidence="5 6">
    <name type="scientific">Caldovatus sediminis</name>
    <dbReference type="NCBI Taxonomy" id="2041189"/>
    <lineage>
        <taxon>Bacteria</taxon>
        <taxon>Pseudomonadati</taxon>
        <taxon>Pseudomonadota</taxon>
        <taxon>Alphaproteobacteria</taxon>
        <taxon>Acetobacterales</taxon>
        <taxon>Roseomonadaceae</taxon>
        <taxon>Caldovatus</taxon>
    </lineage>
</organism>
<dbReference type="PANTHER" id="PTHR30024:SF47">
    <property type="entry name" value="TAURINE-BINDING PERIPLASMIC PROTEIN"/>
    <property type="match status" value="1"/>
</dbReference>
<gene>
    <name evidence="5" type="ORF">GCM10010964_09630</name>
</gene>
<evidence type="ECO:0000256" key="1">
    <source>
        <dbReference type="ARBA" id="ARBA00004418"/>
    </source>
</evidence>
<dbReference type="PANTHER" id="PTHR30024">
    <property type="entry name" value="ALIPHATIC SULFONATES-BINDING PROTEIN-RELATED"/>
    <property type="match status" value="1"/>
</dbReference>
<dbReference type="RefSeq" id="WP_188898854.1">
    <property type="nucleotide sequence ID" value="NZ_BMKS01000002.1"/>
</dbReference>
<name>A0A8J2Z9H4_9PROT</name>
<feature type="domain" description="SsuA/THI5-like" evidence="4">
    <location>
        <begin position="17"/>
        <end position="226"/>
    </location>
</feature>
<proteinExistence type="inferred from homology"/>
<evidence type="ECO:0000256" key="3">
    <source>
        <dbReference type="ARBA" id="ARBA00022729"/>
    </source>
</evidence>
<evidence type="ECO:0000259" key="4">
    <source>
        <dbReference type="Pfam" id="PF09084"/>
    </source>
</evidence>
<comment type="similarity">
    <text evidence="2">Belongs to the bacterial solute-binding protein SsuA/TauA family.</text>
</comment>
<comment type="subcellular location">
    <subcellularLocation>
        <location evidence="1">Periplasm</location>
    </subcellularLocation>
</comment>
<dbReference type="Pfam" id="PF09084">
    <property type="entry name" value="NMT1"/>
    <property type="match status" value="1"/>
</dbReference>
<sequence>MPTTVVLNEPFRAVFYAPFYAAIARGDMAREGIALRLETAGDPARAAANLLSGEADLAWSGPMRVIRERAADPRSPLRSFCAVVMRDPFLLVGRGPRPAGFRLQDLPGLRFGTVSEVPTPWWCLQDDLRRLGIDPAAMPRRVGDRSMAENAAAVADGALDVAQMFEPHATLLEARGGAVWHAQADRGPTAYTSLYSTETNIAARRAEFEAVIRAMAATLAWIAAAPPAEIAATIAPWFPDVPPEALRASLARYQGLGLWPPTPRFPREAFERLRDAMLSCGVIASAPAYDLCVDDALVEEALAR</sequence>
<keyword evidence="6" id="KW-1185">Reference proteome</keyword>
<reference evidence="5 6" key="1">
    <citation type="journal article" date="2014" name="Int. J. Syst. Evol. Microbiol.">
        <title>Complete genome sequence of Corynebacterium casei LMG S-19264T (=DSM 44701T), isolated from a smear-ripened cheese.</title>
        <authorList>
            <consortium name="US DOE Joint Genome Institute (JGI-PGF)"/>
            <person name="Walter F."/>
            <person name="Albersmeier A."/>
            <person name="Kalinowski J."/>
            <person name="Ruckert C."/>
        </authorList>
    </citation>
    <scope>NUCLEOTIDE SEQUENCE [LARGE SCALE GENOMIC DNA]</scope>
    <source>
        <strain evidence="5 6">CGMCC 1.16330</strain>
    </source>
</reference>
<dbReference type="InterPro" id="IPR015168">
    <property type="entry name" value="SsuA/THI5"/>
</dbReference>